<feature type="domain" description="Major facilitator superfamily (MFS) profile" evidence="8">
    <location>
        <begin position="14"/>
        <end position="425"/>
    </location>
</feature>
<feature type="transmembrane region" description="Helical" evidence="7">
    <location>
        <begin position="255"/>
        <end position="273"/>
    </location>
</feature>
<organism evidence="9 10">
    <name type="scientific">Thalassotalea fonticola</name>
    <dbReference type="NCBI Taxonomy" id="3065649"/>
    <lineage>
        <taxon>Bacteria</taxon>
        <taxon>Pseudomonadati</taxon>
        <taxon>Pseudomonadota</taxon>
        <taxon>Gammaproteobacteria</taxon>
        <taxon>Alteromonadales</taxon>
        <taxon>Colwelliaceae</taxon>
        <taxon>Thalassotalea</taxon>
    </lineage>
</organism>
<dbReference type="Proteomes" id="UP001301442">
    <property type="component" value="Chromosome"/>
</dbReference>
<feature type="transmembrane region" description="Helical" evidence="7">
    <location>
        <begin position="312"/>
        <end position="334"/>
    </location>
</feature>
<gene>
    <name evidence="9" type="ORF">RI844_12355</name>
</gene>
<feature type="transmembrane region" description="Helical" evidence="7">
    <location>
        <begin position="346"/>
        <end position="363"/>
    </location>
</feature>
<dbReference type="EMBL" id="CP136600">
    <property type="protein sequence ID" value="WOH36161.1"/>
    <property type="molecule type" value="Genomic_DNA"/>
</dbReference>
<reference evidence="9 10" key="1">
    <citation type="submission" date="2023-09" db="EMBL/GenBank/DDBJ databases">
        <authorList>
            <person name="Qi X."/>
        </authorList>
    </citation>
    <scope>NUCLEOTIDE SEQUENCE [LARGE SCALE GENOMIC DNA]</scope>
    <source>
        <strain evidence="9 10">S1-1</strain>
    </source>
</reference>
<keyword evidence="6 7" id="KW-0472">Membrane</keyword>
<dbReference type="InterPro" id="IPR020846">
    <property type="entry name" value="MFS_dom"/>
</dbReference>
<evidence type="ECO:0000256" key="6">
    <source>
        <dbReference type="ARBA" id="ARBA00023136"/>
    </source>
</evidence>
<evidence type="ECO:0000256" key="1">
    <source>
        <dbReference type="ARBA" id="ARBA00004127"/>
    </source>
</evidence>
<sequence length="443" mass="47517">MTKNVNDGINRQKIFLISVIALFTSGLSAALRASIAGDIQGNYLDAIDLASSTIMIGEILGISFLGFAFSLFFSSPLLDAIGMSRLLMLSAVCFIGGTLIVIFADAFAVGSDIYWYLWGGMLISGIGWGLVEGTTNPLTTSLYPEDKTNRLNILHAWWPAGLVVGGLSGVALSAFDLSWKVQFSLVLLPSLVYAYMVFGMKFPLTERAAAGVSMKEMLTEITRQPSFFVWLGAMILTAASELAPGQLVDLVLTRTVGMDGILLLVYVSGLMFVMRHFSGVLLRFISPVGLLWCSCALAAAGLYLLSFANSPLTGFLAATIWGIGVCYMWPTMLATASERYPRGGSFFIGLMGAAGALSINFVLPELGGIFDQAKQDFAGGIQAFSLLEGESLNAALISAARTTFQSIALFPLSLLFVFGAIWYRERLKGGYSPVLVTSKELSK</sequence>
<keyword evidence="4 7" id="KW-0812">Transmembrane</keyword>
<keyword evidence="5 7" id="KW-1133">Transmembrane helix</keyword>
<evidence type="ECO:0000259" key="8">
    <source>
        <dbReference type="PROSITE" id="PS50850"/>
    </source>
</evidence>
<dbReference type="SUPFAM" id="SSF103473">
    <property type="entry name" value="MFS general substrate transporter"/>
    <property type="match status" value="1"/>
</dbReference>
<evidence type="ECO:0000256" key="5">
    <source>
        <dbReference type="ARBA" id="ARBA00022989"/>
    </source>
</evidence>
<evidence type="ECO:0000256" key="2">
    <source>
        <dbReference type="ARBA" id="ARBA00008335"/>
    </source>
</evidence>
<comment type="similarity">
    <text evidence="2">Belongs to the major facilitator superfamily.</text>
</comment>
<dbReference type="PANTHER" id="PTHR23514">
    <property type="entry name" value="BYPASS OF STOP CODON PROTEIN 6"/>
    <property type="match status" value="1"/>
</dbReference>
<feature type="transmembrane region" description="Helical" evidence="7">
    <location>
        <begin position="280"/>
        <end position="306"/>
    </location>
</feature>
<dbReference type="InterPro" id="IPR051788">
    <property type="entry name" value="MFS_Transporter"/>
</dbReference>
<evidence type="ECO:0000256" key="3">
    <source>
        <dbReference type="ARBA" id="ARBA00022448"/>
    </source>
</evidence>
<evidence type="ECO:0000256" key="4">
    <source>
        <dbReference type="ARBA" id="ARBA00022692"/>
    </source>
</evidence>
<dbReference type="PROSITE" id="PS50850">
    <property type="entry name" value="MFS"/>
    <property type="match status" value="1"/>
</dbReference>
<dbReference type="PANTHER" id="PTHR23514:SF3">
    <property type="entry name" value="BYPASS OF STOP CODON PROTEIN 6"/>
    <property type="match status" value="1"/>
</dbReference>
<keyword evidence="10" id="KW-1185">Reference proteome</keyword>
<feature type="transmembrane region" description="Helical" evidence="7">
    <location>
        <begin position="86"/>
        <end position="107"/>
    </location>
</feature>
<feature type="transmembrane region" description="Helical" evidence="7">
    <location>
        <begin position="49"/>
        <end position="74"/>
    </location>
</feature>
<feature type="transmembrane region" description="Helical" evidence="7">
    <location>
        <begin position="113"/>
        <end position="131"/>
    </location>
</feature>
<comment type="subcellular location">
    <subcellularLocation>
        <location evidence="1">Endomembrane system</location>
        <topology evidence="1">Multi-pass membrane protein</topology>
    </subcellularLocation>
</comment>
<dbReference type="Gene3D" id="1.20.1250.20">
    <property type="entry name" value="MFS general substrate transporter like domains"/>
    <property type="match status" value="1"/>
</dbReference>
<name>A0ABZ0GK49_9GAMM</name>
<evidence type="ECO:0000313" key="10">
    <source>
        <dbReference type="Proteomes" id="UP001301442"/>
    </source>
</evidence>
<dbReference type="RefSeq" id="WP_348394975.1">
    <property type="nucleotide sequence ID" value="NZ_CP136600.1"/>
</dbReference>
<evidence type="ECO:0000313" key="9">
    <source>
        <dbReference type="EMBL" id="WOH36161.1"/>
    </source>
</evidence>
<accession>A0ABZ0GK49</accession>
<dbReference type="InterPro" id="IPR036259">
    <property type="entry name" value="MFS_trans_sf"/>
</dbReference>
<feature type="transmembrane region" description="Helical" evidence="7">
    <location>
        <begin position="152"/>
        <end position="175"/>
    </location>
</feature>
<evidence type="ECO:0000256" key="7">
    <source>
        <dbReference type="SAM" id="Phobius"/>
    </source>
</evidence>
<feature type="transmembrane region" description="Helical" evidence="7">
    <location>
        <begin position="225"/>
        <end position="243"/>
    </location>
</feature>
<keyword evidence="3" id="KW-0813">Transport</keyword>
<dbReference type="InterPro" id="IPR011701">
    <property type="entry name" value="MFS"/>
</dbReference>
<feature type="transmembrane region" description="Helical" evidence="7">
    <location>
        <begin position="404"/>
        <end position="423"/>
    </location>
</feature>
<dbReference type="Pfam" id="PF07690">
    <property type="entry name" value="MFS_1"/>
    <property type="match status" value="1"/>
</dbReference>
<proteinExistence type="inferred from homology"/>
<protein>
    <submittedName>
        <fullName evidence="9">MFS transporter</fullName>
    </submittedName>
</protein>
<feature type="transmembrane region" description="Helical" evidence="7">
    <location>
        <begin position="181"/>
        <end position="204"/>
    </location>
</feature>